<gene>
    <name evidence="2" type="ORF">METZ01_LOCUS369573</name>
</gene>
<accession>A0A382T3H7</accession>
<evidence type="ECO:0000313" key="2">
    <source>
        <dbReference type="EMBL" id="SVD16719.1"/>
    </source>
</evidence>
<dbReference type="Gene3D" id="3.40.50.2000">
    <property type="entry name" value="Glycogen Phosphorylase B"/>
    <property type="match status" value="2"/>
</dbReference>
<protein>
    <recommendedName>
        <fullName evidence="1">Glycosyltransferase subfamily 4-like N-terminal domain-containing protein</fullName>
    </recommendedName>
</protein>
<feature type="non-terminal residue" evidence="2">
    <location>
        <position position="229"/>
    </location>
</feature>
<dbReference type="AlphaFoldDB" id="A0A382T3H7"/>
<dbReference type="Pfam" id="PF13477">
    <property type="entry name" value="Glyco_trans_4_2"/>
    <property type="match status" value="1"/>
</dbReference>
<name>A0A382T3H7_9ZZZZ</name>
<dbReference type="SUPFAM" id="SSF53756">
    <property type="entry name" value="UDP-Glycosyltransferase/glycogen phosphorylase"/>
    <property type="match status" value="1"/>
</dbReference>
<dbReference type="InterPro" id="IPR028098">
    <property type="entry name" value="Glyco_trans_4-like_N"/>
</dbReference>
<organism evidence="2">
    <name type="scientific">marine metagenome</name>
    <dbReference type="NCBI Taxonomy" id="408172"/>
    <lineage>
        <taxon>unclassified sequences</taxon>
        <taxon>metagenomes</taxon>
        <taxon>ecological metagenomes</taxon>
    </lineage>
</organism>
<dbReference type="EMBL" id="UINC01133653">
    <property type="protein sequence ID" value="SVD16719.1"/>
    <property type="molecule type" value="Genomic_DNA"/>
</dbReference>
<sequence>MKIAFIYRARNIHILQRAKALHNLGHQIVYFGFFPKESDIDISNFSFIEFVDFAPVLNNITFLDFVINRNKIINKCIELHVDLIHILSPIYFASYFSNKVPYIIDNMGSDVICFPKYNLIRRIIYYFAYKGSSAVIQDSFVAKRAGIRLGARASSNHIMEVGVDFNIFNKNYGLVKAKEKLKIDSNCRIIFSPRQMVGNSNIDLILDIVPIILDKYSDVIFIFAMTPTS</sequence>
<feature type="domain" description="Glycosyltransferase subfamily 4-like N-terminal" evidence="1">
    <location>
        <begin position="2"/>
        <end position="139"/>
    </location>
</feature>
<proteinExistence type="predicted"/>
<evidence type="ECO:0000259" key="1">
    <source>
        <dbReference type="Pfam" id="PF13477"/>
    </source>
</evidence>
<reference evidence="2" key="1">
    <citation type="submission" date="2018-05" db="EMBL/GenBank/DDBJ databases">
        <authorList>
            <person name="Lanie J.A."/>
            <person name="Ng W.-L."/>
            <person name="Kazmierczak K.M."/>
            <person name="Andrzejewski T.M."/>
            <person name="Davidsen T.M."/>
            <person name="Wayne K.J."/>
            <person name="Tettelin H."/>
            <person name="Glass J.I."/>
            <person name="Rusch D."/>
            <person name="Podicherti R."/>
            <person name="Tsui H.-C.T."/>
            <person name="Winkler M.E."/>
        </authorList>
    </citation>
    <scope>NUCLEOTIDE SEQUENCE</scope>
</reference>